<evidence type="ECO:0000256" key="1">
    <source>
        <dbReference type="ARBA" id="ARBA00023002"/>
    </source>
</evidence>
<dbReference type="CDD" id="cd05288">
    <property type="entry name" value="PGDH"/>
    <property type="match status" value="1"/>
</dbReference>
<dbReference type="Gene3D" id="3.90.180.10">
    <property type="entry name" value="Medium-chain alcohol dehydrogenases, catalytic domain"/>
    <property type="match status" value="1"/>
</dbReference>
<sequence length="339" mass="36954">MTQNEQIVLAQYPEGLPKAEDFRFEIIDIASPEEGEVTIETAYISADPYMRNRMKPNTNSYIGGFELDQPIVGLAVGQVTESNHSDFKKGDTVSGMLPWQKYSTVKADDLMHLPDLDVPPYLFLGVLGMTGQTAYHGLLDIGQPKAGDTVVVSAASGAVGAVVGQIAKIKGARVVGIAGGDQKTSYLIDELGFDEAVDYKKEDYAEALAQAVSDGVDVYFENVGGTVANEVFKHLNTFARIPVCGSISKYNDKEVSYEPAVQPMLIKHQALMQGFLVHQFKDDFARAGQELAQWVKEGKIKTKTSVAEGFDQVPKAFNNLFTGENFGKQVIKISNVLDK</sequence>
<dbReference type="Pfam" id="PF16884">
    <property type="entry name" value="ADH_N_2"/>
    <property type="match status" value="1"/>
</dbReference>
<evidence type="ECO:0000313" key="3">
    <source>
        <dbReference type="EMBL" id="VYT85655.1"/>
    </source>
</evidence>
<dbReference type="InterPro" id="IPR011032">
    <property type="entry name" value="GroES-like_sf"/>
</dbReference>
<dbReference type="EMBL" id="CACRUO010000020">
    <property type="protein sequence ID" value="VYT85655.1"/>
    <property type="molecule type" value="Genomic_DNA"/>
</dbReference>
<dbReference type="SUPFAM" id="SSF50129">
    <property type="entry name" value="GroES-like"/>
    <property type="match status" value="1"/>
</dbReference>
<dbReference type="FunFam" id="3.40.50.720:FF:000121">
    <property type="entry name" value="Prostaglandin reductase 2"/>
    <property type="match status" value="1"/>
</dbReference>
<dbReference type="SMART" id="SM00829">
    <property type="entry name" value="PKS_ER"/>
    <property type="match status" value="1"/>
</dbReference>
<dbReference type="InterPro" id="IPR036291">
    <property type="entry name" value="NAD(P)-bd_dom_sf"/>
</dbReference>
<dbReference type="PANTHER" id="PTHR43205:SF7">
    <property type="entry name" value="PROSTAGLANDIN REDUCTASE 1"/>
    <property type="match status" value="1"/>
</dbReference>
<feature type="domain" description="Enoyl reductase (ER)" evidence="2">
    <location>
        <begin position="18"/>
        <end position="331"/>
    </location>
</feature>
<gene>
    <name evidence="3" type="primary">yfmJ_2</name>
    <name evidence="3" type="ORF">SSLFYP27_00808</name>
</gene>
<dbReference type="AlphaFoldDB" id="A0A6N3A0S1"/>
<dbReference type="GO" id="GO:0016628">
    <property type="term" value="F:oxidoreductase activity, acting on the CH-CH group of donors, NAD or NADP as acceptor"/>
    <property type="evidence" value="ECO:0007669"/>
    <property type="project" value="InterPro"/>
</dbReference>
<accession>A0A6N3A0S1</accession>
<organism evidence="3">
    <name type="scientific">Staphylococcus simulans</name>
    <dbReference type="NCBI Taxonomy" id="1286"/>
    <lineage>
        <taxon>Bacteria</taxon>
        <taxon>Bacillati</taxon>
        <taxon>Bacillota</taxon>
        <taxon>Bacilli</taxon>
        <taxon>Bacillales</taxon>
        <taxon>Staphylococcaceae</taxon>
        <taxon>Staphylococcus</taxon>
    </lineage>
</organism>
<evidence type="ECO:0000259" key="2">
    <source>
        <dbReference type="SMART" id="SM00829"/>
    </source>
</evidence>
<keyword evidence="1 3" id="KW-0560">Oxidoreductase</keyword>
<dbReference type="SUPFAM" id="SSF51735">
    <property type="entry name" value="NAD(P)-binding Rossmann-fold domains"/>
    <property type="match status" value="1"/>
</dbReference>
<dbReference type="PANTHER" id="PTHR43205">
    <property type="entry name" value="PROSTAGLANDIN REDUCTASE"/>
    <property type="match status" value="1"/>
</dbReference>
<name>A0A6N3A0S1_STASI</name>
<dbReference type="InterPro" id="IPR020843">
    <property type="entry name" value="ER"/>
</dbReference>
<dbReference type="InterPro" id="IPR013149">
    <property type="entry name" value="ADH-like_C"/>
</dbReference>
<proteinExistence type="predicted"/>
<dbReference type="InterPro" id="IPR045010">
    <property type="entry name" value="MDR_fam"/>
</dbReference>
<dbReference type="RefSeq" id="WP_105978606.1">
    <property type="nucleotide sequence ID" value="NZ_CACRUO010000020.1"/>
</dbReference>
<dbReference type="Pfam" id="PF00107">
    <property type="entry name" value="ADH_zinc_N"/>
    <property type="match status" value="1"/>
</dbReference>
<dbReference type="EC" id="1.-.-.-" evidence="3"/>
<reference evidence="3" key="1">
    <citation type="submission" date="2019-11" db="EMBL/GenBank/DDBJ databases">
        <authorList>
            <person name="Feng L."/>
        </authorList>
    </citation>
    <scope>NUCLEOTIDE SEQUENCE</scope>
    <source>
        <strain evidence="3">SsimulansLFYP27</strain>
    </source>
</reference>
<protein>
    <submittedName>
        <fullName evidence="3">NADP-dependent oxidoreductase YfmJ</fullName>
        <ecNumber evidence="3">1.-.-.-</ecNumber>
    </submittedName>
</protein>
<dbReference type="Gene3D" id="3.40.50.720">
    <property type="entry name" value="NAD(P)-binding Rossmann-like Domain"/>
    <property type="match status" value="1"/>
</dbReference>
<dbReference type="InterPro" id="IPR041694">
    <property type="entry name" value="ADH_N_2"/>
</dbReference>